<gene>
    <name evidence="3" type="ORF">O181_051731</name>
</gene>
<evidence type="ECO:0000259" key="2">
    <source>
        <dbReference type="Pfam" id="PF14622"/>
    </source>
</evidence>
<proteinExistence type="predicted"/>
<dbReference type="Proteomes" id="UP000765509">
    <property type="component" value="Unassembled WGS sequence"/>
</dbReference>
<dbReference type="PANTHER" id="PTHR28160:SF1">
    <property type="entry name" value="LARGE RIBOSOMAL SUBUNIT PROTEIN ML57"/>
    <property type="match status" value="1"/>
</dbReference>
<dbReference type="Gene3D" id="1.10.1520.10">
    <property type="entry name" value="Ribonuclease III domain"/>
    <property type="match status" value="1"/>
</dbReference>
<evidence type="ECO:0000313" key="4">
    <source>
        <dbReference type="Proteomes" id="UP000765509"/>
    </source>
</evidence>
<dbReference type="EMBL" id="AVOT02022539">
    <property type="protein sequence ID" value="MBW0512016.1"/>
    <property type="molecule type" value="Genomic_DNA"/>
</dbReference>
<reference evidence="3" key="1">
    <citation type="submission" date="2021-03" db="EMBL/GenBank/DDBJ databases">
        <title>Draft genome sequence of rust myrtle Austropuccinia psidii MF-1, a brazilian biotype.</title>
        <authorList>
            <person name="Quecine M.C."/>
            <person name="Pachon D.M.R."/>
            <person name="Bonatelli M.L."/>
            <person name="Correr F.H."/>
            <person name="Franceschini L.M."/>
            <person name="Leite T.F."/>
            <person name="Margarido G.R.A."/>
            <person name="Almeida C.A."/>
            <person name="Ferrarezi J.A."/>
            <person name="Labate C.A."/>
        </authorList>
    </citation>
    <scope>NUCLEOTIDE SEQUENCE</scope>
    <source>
        <strain evidence="3">MF-1</strain>
    </source>
</reference>
<dbReference type="InterPro" id="IPR036389">
    <property type="entry name" value="RNase_III_sf"/>
</dbReference>
<dbReference type="GO" id="GO:0004525">
    <property type="term" value="F:ribonuclease III activity"/>
    <property type="evidence" value="ECO:0007669"/>
    <property type="project" value="InterPro"/>
</dbReference>
<name>A0A9Q3E4A2_9BASI</name>
<dbReference type="Pfam" id="PF14622">
    <property type="entry name" value="Ribonucleas_3_3"/>
    <property type="match status" value="1"/>
</dbReference>
<dbReference type="SUPFAM" id="SSF69065">
    <property type="entry name" value="RNase III domain-like"/>
    <property type="match status" value="1"/>
</dbReference>
<evidence type="ECO:0000256" key="1">
    <source>
        <dbReference type="SAM" id="MobiDB-lite"/>
    </source>
</evidence>
<dbReference type="GO" id="GO:0006396">
    <property type="term" value="P:RNA processing"/>
    <property type="evidence" value="ECO:0007669"/>
    <property type="project" value="InterPro"/>
</dbReference>
<dbReference type="GO" id="GO:0032543">
    <property type="term" value="P:mitochondrial translation"/>
    <property type="evidence" value="ECO:0007669"/>
    <property type="project" value="InterPro"/>
</dbReference>
<sequence length="402" mass="44252">MKPIRSSKVLKTLALAAGSKNQKSHSSVVLIVDQDHKRQRSFISTQSLRSSPLDANLISHPPIQSWVPIKSCYSTTTSTSHPNSKLGPHSISKPQKKLSPSFRAGPFRGALLNSSPSSTNTANETTHPDTPSTSTVKQHAYTPSQLRQALKPSTGPSKLHFPHSQSIKSHIEDLLYPLQFSEQLACRIVSSKNLVKSQASLDALNRDTEGGIGFAMVGEHNSKLSFMGRRVMHFALSNFLIHAPILQPLKNSSNRLSAEVIEEALLTKFVLGQYVGHQWELEKVMRWRELEEAGKAGEKRVQGTGLWTARGHVVEAILGAVMAHHGTRLSLAIFNSLVLPHLSFRLDSAFLPAIKAAQAHDRELSDPKAGLIDWDRLSVHEFEATQLAHDDDQKSRLKLAIG</sequence>
<dbReference type="AlphaFoldDB" id="A0A9Q3E4A2"/>
<protein>
    <recommendedName>
        <fullName evidence="2">RNase III domain-containing protein</fullName>
    </recommendedName>
</protein>
<feature type="region of interest" description="Disordered" evidence="1">
    <location>
        <begin position="77"/>
        <end position="141"/>
    </location>
</feature>
<accession>A0A9Q3E4A2</accession>
<organism evidence="3 4">
    <name type="scientific">Austropuccinia psidii MF-1</name>
    <dbReference type="NCBI Taxonomy" id="1389203"/>
    <lineage>
        <taxon>Eukaryota</taxon>
        <taxon>Fungi</taxon>
        <taxon>Dikarya</taxon>
        <taxon>Basidiomycota</taxon>
        <taxon>Pucciniomycotina</taxon>
        <taxon>Pucciniomycetes</taxon>
        <taxon>Pucciniales</taxon>
        <taxon>Sphaerophragmiaceae</taxon>
        <taxon>Austropuccinia</taxon>
    </lineage>
</organism>
<dbReference type="InterPro" id="IPR000999">
    <property type="entry name" value="RNase_III_dom"/>
</dbReference>
<dbReference type="PANTHER" id="PTHR28160">
    <property type="entry name" value="54S RIBOSOMAL PROTEIN L15, MITOCHONDRIAL"/>
    <property type="match status" value="1"/>
</dbReference>
<feature type="compositionally biased region" description="Polar residues" evidence="1">
    <location>
        <begin position="112"/>
        <end position="141"/>
    </location>
</feature>
<keyword evidence="4" id="KW-1185">Reference proteome</keyword>
<dbReference type="InterPro" id="IPR040030">
    <property type="entry name" value="Ribosomal_mL57"/>
</dbReference>
<comment type="caution">
    <text evidence="3">The sequence shown here is derived from an EMBL/GenBank/DDBJ whole genome shotgun (WGS) entry which is preliminary data.</text>
</comment>
<feature type="domain" description="RNase III" evidence="2">
    <location>
        <begin position="219"/>
        <end position="339"/>
    </location>
</feature>
<dbReference type="OrthoDB" id="2281895at2759"/>
<dbReference type="GO" id="GO:0005762">
    <property type="term" value="C:mitochondrial large ribosomal subunit"/>
    <property type="evidence" value="ECO:0007669"/>
    <property type="project" value="InterPro"/>
</dbReference>
<evidence type="ECO:0000313" key="3">
    <source>
        <dbReference type="EMBL" id="MBW0512016.1"/>
    </source>
</evidence>
<dbReference type="GO" id="GO:0003735">
    <property type="term" value="F:structural constituent of ribosome"/>
    <property type="evidence" value="ECO:0007669"/>
    <property type="project" value="InterPro"/>
</dbReference>